<dbReference type="CDD" id="cd12223">
    <property type="entry name" value="RRM_SR140"/>
    <property type="match status" value="1"/>
</dbReference>
<dbReference type="SMART" id="SM00648">
    <property type="entry name" value="SWAP"/>
    <property type="match status" value="1"/>
</dbReference>
<feature type="region of interest" description="Disordered" evidence="3">
    <location>
        <begin position="1"/>
        <end position="24"/>
    </location>
</feature>
<dbReference type="Pfam" id="PF04818">
    <property type="entry name" value="CID"/>
    <property type="match status" value="1"/>
</dbReference>
<dbReference type="Pfam" id="PF01805">
    <property type="entry name" value="Surp"/>
    <property type="match status" value="1"/>
</dbReference>
<gene>
    <name evidence="7" type="ORF">IE077_000064</name>
</gene>
<feature type="region of interest" description="Disordered" evidence="3">
    <location>
        <begin position="77"/>
        <end position="103"/>
    </location>
</feature>
<comment type="caution">
    <text evidence="7">The sequence shown here is derived from an EMBL/GenBank/DDBJ whole genome shotgun (WGS) entry which is preliminary data.</text>
</comment>
<keyword evidence="1 2" id="KW-0694">RNA-binding</keyword>
<accession>A0ABQ7J5Z3</accession>
<dbReference type="Pfam" id="PF00076">
    <property type="entry name" value="RRM_1"/>
    <property type="match status" value="1"/>
</dbReference>
<evidence type="ECO:0000313" key="8">
    <source>
        <dbReference type="Proteomes" id="UP000823046"/>
    </source>
</evidence>
<dbReference type="InterPro" id="IPR008942">
    <property type="entry name" value="ENTH_VHS"/>
</dbReference>
<proteinExistence type="predicted"/>
<evidence type="ECO:0000256" key="1">
    <source>
        <dbReference type="ARBA" id="ARBA00022884"/>
    </source>
</evidence>
<dbReference type="SMART" id="SM00582">
    <property type="entry name" value="RPR"/>
    <property type="match status" value="1"/>
</dbReference>
<evidence type="ECO:0000256" key="3">
    <source>
        <dbReference type="SAM" id="MobiDB-lite"/>
    </source>
</evidence>
<dbReference type="InterPro" id="IPR006569">
    <property type="entry name" value="CID_dom"/>
</dbReference>
<dbReference type="PROSITE" id="PS50128">
    <property type="entry name" value="SURP"/>
    <property type="match status" value="1"/>
</dbReference>
<feature type="compositionally biased region" description="Basic and acidic residues" evidence="3">
    <location>
        <begin position="11"/>
        <end position="21"/>
    </location>
</feature>
<dbReference type="Gene3D" id="1.10.10.790">
    <property type="entry name" value="Surp module"/>
    <property type="match status" value="1"/>
</dbReference>
<feature type="region of interest" description="Disordered" evidence="3">
    <location>
        <begin position="120"/>
        <end position="142"/>
    </location>
</feature>
<dbReference type="InterPro" id="IPR051485">
    <property type="entry name" value="SR-CTD_assoc_factor"/>
</dbReference>
<protein>
    <submittedName>
        <fullName evidence="7">Rna recognition motif-containing protein</fullName>
    </submittedName>
</protein>
<evidence type="ECO:0000313" key="7">
    <source>
        <dbReference type="EMBL" id="KAF8819425.1"/>
    </source>
</evidence>
<sequence length="654" mass="74384">MYSQIGRTKKLKESAEEKQREEEETARVYADFVKSFAGSDDSGPKTFIRGGVIETGDDGIAKSTTIVEKSKIYKPQKRGLWLPPPSESLTSKPKTTSSKAESKKEIDSFLEEIKKKQHFKEERRNLQKAATEASTEEDKERISKQLEDLENATKGRGSIPGVVEAEQTTNLYLGNLSTDVTEEFLCQQFGKFGAITSVKIMYPRTEEEKSRGRNCGFVSFGVRDQAEAAKNTLDGADFYGMIVRIGWGKAVPKAGSSQPPLPAIPAVIQEVLEIPSSIPTKVVEVPVPTNRRVKMTIDILSKYVADEGHPLEQLIMEKELKNSKFSFLFKSGSPENIYYRWRVFAYTQGDTLKSWRLEAFQIYNGGSMWKPPGEEYFQEPVAINSNFSDTPPEGLTAAAAGSYPKHKELVRANQSGGQSLSRDDRNLLLHHLENLSKQRAFICDAMTFCVDHSDSSMEIAQCITDSLLSFDVLVDKLIARLYLISDILYNSSSLRPSAWSYRNAFEKCLPDIFLYFSEVRTKITRKLILQQFKDVVMKILRIWEDWAVYSIEFFKGLEASFLYEENILSFSFLQDEFVTIDEELDGEPLESDISDKLAEFSPSLRPMVQEWLSMETSQLERICQQRGLSIKHKDNKLLLLKRLANYETYWKSKE</sequence>
<evidence type="ECO:0000259" key="5">
    <source>
        <dbReference type="PROSITE" id="PS50128"/>
    </source>
</evidence>
<organism evidence="7 8">
    <name type="scientific">Cardiosporidium cionae</name>
    <dbReference type="NCBI Taxonomy" id="476202"/>
    <lineage>
        <taxon>Eukaryota</taxon>
        <taxon>Sar</taxon>
        <taxon>Alveolata</taxon>
        <taxon>Apicomplexa</taxon>
        <taxon>Aconoidasida</taxon>
        <taxon>Nephromycida</taxon>
        <taxon>Cardiosporidium</taxon>
    </lineage>
</organism>
<dbReference type="Proteomes" id="UP000823046">
    <property type="component" value="Unassembled WGS sequence"/>
</dbReference>
<dbReference type="EMBL" id="JADAQX010000765">
    <property type="protein sequence ID" value="KAF8819425.1"/>
    <property type="molecule type" value="Genomic_DNA"/>
</dbReference>
<feature type="compositionally biased region" description="Low complexity" evidence="3">
    <location>
        <begin position="87"/>
        <end position="99"/>
    </location>
</feature>
<name>A0ABQ7J5Z3_9APIC</name>
<feature type="domain" description="SURP motif" evidence="5">
    <location>
        <begin position="296"/>
        <end position="339"/>
    </location>
</feature>
<dbReference type="InterPro" id="IPR035009">
    <property type="entry name" value="SR140_RRM"/>
</dbReference>
<dbReference type="InterPro" id="IPR035967">
    <property type="entry name" value="SWAP/Surp_sf"/>
</dbReference>
<dbReference type="Gene3D" id="3.30.70.330">
    <property type="match status" value="1"/>
</dbReference>
<feature type="domain" description="CID" evidence="6">
    <location>
        <begin position="420"/>
        <end position="565"/>
    </location>
</feature>
<dbReference type="SUPFAM" id="SSF54928">
    <property type="entry name" value="RNA-binding domain, RBD"/>
    <property type="match status" value="1"/>
</dbReference>
<dbReference type="PANTHER" id="PTHR23140">
    <property type="entry name" value="RNA PROCESSING PROTEIN LD23810P"/>
    <property type="match status" value="1"/>
</dbReference>
<evidence type="ECO:0000256" key="2">
    <source>
        <dbReference type="PROSITE-ProRule" id="PRU00176"/>
    </source>
</evidence>
<dbReference type="InterPro" id="IPR035979">
    <property type="entry name" value="RBD_domain_sf"/>
</dbReference>
<dbReference type="SMART" id="SM00360">
    <property type="entry name" value="RRM"/>
    <property type="match status" value="1"/>
</dbReference>
<reference evidence="7 8" key="1">
    <citation type="journal article" date="2020" name="bioRxiv">
        <title>Metabolic contributions of an alphaproteobacterial endosymbiont in the apicomplexan Cardiosporidium cionae.</title>
        <authorList>
            <person name="Hunter E.S."/>
            <person name="Paight C.J."/>
            <person name="Lane C.E."/>
        </authorList>
    </citation>
    <scope>NUCLEOTIDE SEQUENCE [LARGE SCALE GENOMIC DNA]</scope>
    <source>
        <strain evidence="7">ESH_2018</strain>
    </source>
</reference>
<evidence type="ECO:0000259" key="6">
    <source>
        <dbReference type="PROSITE" id="PS51391"/>
    </source>
</evidence>
<dbReference type="PROSITE" id="PS50102">
    <property type="entry name" value="RRM"/>
    <property type="match status" value="1"/>
</dbReference>
<dbReference type="InterPro" id="IPR000061">
    <property type="entry name" value="Surp"/>
</dbReference>
<keyword evidence="8" id="KW-1185">Reference proteome</keyword>
<dbReference type="PROSITE" id="PS51391">
    <property type="entry name" value="CID"/>
    <property type="match status" value="1"/>
</dbReference>
<feature type="domain" description="RRM" evidence="4">
    <location>
        <begin position="169"/>
        <end position="250"/>
    </location>
</feature>
<dbReference type="InterPro" id="IPR012677">
    <property type="entry name" value="Nucleotide-bd_a/b_plait_sf"/>
</dbReference>
<dbReference type="PANTHER" id="PTHR23140:SF0">
    <property type="entry name" value="U2 SNRNP-ASSOCIATED SURP MOTIF-CONTAINING PROTEIN"/>
    <property type="match status" value="1"/>
</dbReference>
<dbReference type="SUPFAM" id="SSF109905">
    <property type="entry name" value="Surp module (SWAP domain)"/>
    <property type="match status" value="1"/>
</dbReference>
<evidence type="ECO:0000259" key="4">
    <source>
        <dbReference type="PROSITE" id="PS50102"/>
    </source>
</evidence>
<feature type="non-terminal residue" evidence="7">
    <location>
        <position position="654"/>
    </location>
</feature>
<dbReference type="InterPro" id="IPR000504">
    <property type="entry name" value="RRM_dom"/>
</dbReference>
<dbReference type="Gene3D" id="1.25.40.90">
    <property type="match status" value="1"/>
</dbReference>